<evidence type="ECO:0000259" key="5">
    <source>
        <dbReference type="PROSITE" id="PS50931"/>
    </source>
</evidence>
<evidence type="ECO:0000256" key="2">
    <source>
        <dbReference type="ARBA" id="ARBA00023015"/>
    </source>
</evidence>
<keyword evidence="4" id="KW-0804">Transcription</keyword>
<dbReference type="GeneID" id="97822311"/>
<comment type="caution">
    <text evidence="6">The sequence shown here is derived from an EMBL/GenBank/DDBJ whole genome shotgun (WGS) entry which is preliminary data.</text>
</comment>
<dbReference type="EMBL" id="JBCEWA010000004">
    <property type="protein sequence ID" value="MEL5988110.1"/>
    <property type="molecule type" value="Genomic_DNA"/>
</dbReference>
<proteinExistence type="inferred from homology"/>
<dbReference type="InterPro" id="IPR036388">
    <property type="entry name" value="WH-like_DNA-bd_sf"/>
</dbReference>
<gene>
    <name evidence="6" type="ORF">AAF454_06730</name>
</gene>
<dbReference type="SUPFAM" id="SSF53850">
    <property type="entry name" value="Periplasmic binding protein-like II"/>
    <property type="match status" value="1"/>
</dbReference>
<dbReference type="InterPro" id="IPR000847">
    <property type="entry name" value="LysR_HTH_N"/>
</dbReference>
<sequence>MEYRWIETFLVAAKYKNFRMASEQLNLSQPSITVHIKQLEDALNTTLFKRENNRVTLTESGKLFLVQAKKMKQQWDESLQTFALQQKGVIEKCQIAITPMMVETILPNILYEFISTHPEYEISITIEESEKMEQLIEAGDIQLAIGLVQPGSKRVRSHLFVESPLQLAYPLDQYDDETGVFIEEHELFQQYPLFTGHDPTNFAYIQKEVARHYPSCKQIQLSHSYAVKKFIRDGLGISFLPKLILRKDMMEGRLNIYDFQSFPLPNVSLYFLYKELRSLEKSLIEVIESRHFA</sequence>
<dbReference type="PROSITE" id="PS50931">
    <property type="entry name" value="HTH_LYSR"/>
    <property type="match status" value="1"/>
</dbReference>
<evidence type="ECO:0000256" key="3">
    <source>
        <dbReference type="ARBA" id="ARBA00023125"/>
    </source>
</evidence>
<organism evidence="6 7">
    <name type="scientific">Kurthia gibsonii</name>
    <dbReference type="NCBI Taxonomy" id="33946"/>
    <lineage>
        <taxon>Bacteria</taxon>
        <taxon>Bacillati</taxon>
        <taxon>Bacillota</taxon>
        <taxon>Bacilli</taxon>
        <taxon>Bacillales</taxon>
        <taxon>Caryophanaceae</taxon>
        <taxon>Kurthia</taxon>
    </lineage>
</organism>
<dbReference type="Proteomes" id="UP001398420">
    <property type="component" value="Unassembled WGS sequence"/>
</dbReference>
<dbReference type="CDD" id="cd05466">
    <property type="entry name" value="PBP2_LTTR_substrate"/>
    <property type="match status" value="1"/>
</dbReference>
<evidence type="ECO:0000313" key="7">
    <source>
        <dbReference type="Proteomes" id="UP001398420"/>
    </source>
</evidence>
<dbReference type="Gene3D" id="1.10.10.10">
    <property type="entry name" value="Winged helix-like DNA-binding domain superfamily/Winged helix DNA-binding domain"/>
    <property type="match status" value="1"/>
</dbReference>
<protein>
    <submittedName>
        <fullName evidence="6">LysR family transcriptional regulator</fullName>
    </submittedName>
</protein>
<dbReference type="InterPro" id="IPR005119">
    <property type="entry name" value="LysR_subst-bd"/>
</dbReference>
<keyword evidence="7" id="KW-1185">Reference proteome</keyword>
<dbReference type="RefSeq" id="WP_068453673.1">
    <property type="nucleotide sequence ID" value="NZ_BJOB01000054.1"/>
</dbReference>
<comment type="similarity">
    <text evidence="1">Belongs to the LysR transcriptional regulatory family.</text>
</comment>
<reference evidence="6 7" key="1">
    <citation type="submission" date="2024-04" db="EMBL/GenBank/DDBJ databases">
        <authorList>
            <person name="Wu Y.S."/>
            <person name="Zhang L."/>
        </authorList>
    </citation>
    <scope>NUCLEOTIDE SEQUENCE [LARGE SCALE GENOMIC DNA]</scope>
    <source>
        <strain evidence="6 7">KG-01</strain>
    </source>
</reference>
<feature type="domain" description="HTH lysR-type" evidence="5">
    <location>
        <begin position="1"/>
        <end position="58"/>
    </location>
</feature>
<keyword evidence="2" id="KW-0805">Transcription regulation</keyword>
<dbReference type="InterPro" id="IPR036390">
    <property type="entry name" value="WH_DNA-bd_sf"/>
</dbReference>
<dbReference type="Pfam" id="PF00126">
    <property type="entry name" value="HTH_1"/>
    <property type="match status" value="1"/>
</dbReference>
<dbReference type="Pfam" id="PF03466">
    <property type="entry name" value="LysR_substrate"/>
    <property type="match status" value="1"/>
</dbReference>
<accession>A0ABU9LJA6</accession>
<dbReference type="PANTHER" id="PTHR30126:SF64">
    <property type="entry name" value="HTH-TYPE TRANSCRIPTIONAL REGULATOR CITR"/>
    <property type="match status" value="1"/>
</dbReference>
<evidence type="ECO:0000313" key="6">
    <source>
        <dbReference type="EMBL" id="MEL5988110.1"/>
    </source>
</evidence>
<name>A0ABU9LJA6_9BACL</name>
<dbReference type="Gene3D" id="3.40.190.290">
    <property type="match status" value="1"/>
</dbReference>
<dbReference type="PANTHER" id="PTHR30126">
    <property type="entry name" value="HTH-TYPE TRANSCRIPTIONAL REGULATOR"/>
    <property type="match status" value="1"/>
</dbReference>
<dbReference type="SUPFAM" id="SSF46785">
    <property type="entry name" value="Winged helix' DNA-binding domain"/>
    <property type="match status" value="1"/>
</dbReference>
<dbReference type="PRINTS" id="PR00039">
    <property type="entry name" value="HTHLYSR"/>
</dbReference>
<keyword evidence="3" id="KW-0238">DNA-binding</keyword>
<evidence type="ECO:0000256" key="4">
    <source>
        <dbReference type="ARBA" id="ARBA00023163"/>
    </source>
</evidence>
<evidence type="ECO:0000256" key="1">
    <source>
        <dbReference type="ARBA" id="ARBA00009437"/>
    </source>
</evidence>